<evidence type="ECO:0000259" key="3">
    <source>
        <dbReference type="SMART" id="SM00829"/>
    </source>
</evidence>
<dbReference type="PANTHER" id="PTHR48106:SF8">
    <property type="entry name" value="OS02G0805600 PROTEIN"/>
    <property type="match status" value="1"/>
</dbReference>
<dbReference type="Gene3D" id="3.90.180.10">
    <property type="entry name" value="Medium-chain alcohol dehydrogenases, catalytic domain"/>
    <property type="match status" value="1"/>
</dbReference>
<dbReference type="GO" id="GO:0016651">
    <property type="term" value="F:oxidoreductase activity, acting on NAD(P)H"/>
    <property type="evidence" value="ECO:0007669"/>
    <property type="project" value="TreeGrafter"/>
</dbReference>
<dbReference type="InterPro" id="IPR020843">
    <property type="entry name" value="ER"/>
</dbReference>
<reference evidence="6" key="1">
    <citation type="submission" date="2016-04" db="EMBL/GenBank/DDBJ databases">
        <authorList>
            <person name="Waterworth S."/>
            <person name="Matcher G."/>
        </authorList>
    </citation>
    <scope>NUCLEOTIDE SEQUENCE [LARGE SCALE GENOMIC DNA]</scope>
    <source>
        <strain evidence="6">RuSp02-3</strain>
    </source>
</reference>
<sequence>MRAVVESRHGGPEALEVTEIPDPACGPQQVLIRVHAAGINRADVLQRQGNYPIPPGATYIYGLEAAGTVLEIGREAEGHHGLKVGDPVMALLDSGGYAEKVAVHHAQVMPMPEDLDFVQAAALPEVAATVWSNLFVTEGLSPDGPNDDEEFVLIHGGTGGIGMHAIQLVRSLGYRVLTTVGSRDKAERVRRLVAQQDETIRLTGAHQAGDVRVIDYTREDFAAVVREATRGVGAAAILDVVGGKYLQANVDSLSWRGHLVIIGLQGGARGELDLSALMSKRASITATTLRVLSPEAKGEILSDLSETELPLLESGVIDPMVDRAFPLERVREAHEYFDSGEHRGKVVLRLA</sequence>
<evidence type="ECO:0000256" key="2">
    <source>
        <dbReference type="ARBA" id="ARBA00023002"/>
    </source>
</evidence>
<keyword evidence="6" id="KW-1185">Reference proteome</keyword>
<proteinExistence type="predicted"/>
<evidence type="ECO:0000313" key="4">
    <source>
        <dbReference type="EMBL" id="OAX51378.1"/>
    </source>
</evidence>
<accession>A0A199P1B8</accession>
<dbReference type="Pfam" id="PF08240">
    <property type="entry name" value="ADH_N"/>
    <property type="match status" value="1"/>
</dbReference>
<reference evidence="4" key="2">
    <citation type="submission" date="2016-04" db="EMBL/GenBank/DDBJ databases">
        <authorList>
            <person name="Evans L.H."/>
            <person name="Alamgir A."/>
            <person name="Owens N."/>
            <person name="Weber N.D."/>
            <person name="Virtaneva K."/>
            <person name="Barbian K."/>
            <person name="Babar A."/>
            <person name="Rosenke K."/>
        </authorList>
    </citation>
    <scope>NUCLEOTIDE SEQUENCE [LARGE SCALE GENOMIC DNA]</scope>
    <source>
        <strain evidence="4">RUTW2-3</strain>
    </source>
</reference>
<dbReference type="EMBL" id="LJBJ02000021">
    <property type="protein sequence ID" value="OAX51378.1"/>
    <property type="molecule type" value="Genomic_DNA"/>
</dbReference>
<evidence type="ECO:0000313" key="6">
    <source>
        <dbReference type="Proteomes" id="UP000053171"/>
    </source>
</evidence>
<dbReference type="SUPFAM" id="SSF50129">
    <property type="entry name" value="GroES-like"/>
    <property type="match status" value="1"/>
</dbReference>
<reference evidence="4 6" key="3">
    <citation type="submission" date="2016-06" db="EMBL/GenBank/DDBJ databases">
        <title>Identification of putative biosynthetic pathways for the production of bioactive secondary metabolites by the marine actinomycete Kocuria kristinae RUTW2-3.</title>
        <authorList>
            <person name="Waterworth S.C."/>
            <person name="Walmsley T.A."/>
            <person name="Matongo T."/>
            <person name="Davies-Coleman M.T."/>
            <person name="Dorrington R.A."/>
        </authorList>
    </citation>
    <scope>NUCLEOTIDE SEQUENCE [LARGE SCALE GENOMIC DNA]</scope>
    <source>
        <strain evidence="6">RuSp02-3</strain>
        <strain evidence="4">RUTW2-3</strain>
        <strain evidence="5 7">RUTW4-5</strain>
    </source>
</reference>
<evidence type="ECO:0000313" key="5">
    <source>
        <dbReference type="EMBL" id="OAX54825.1"/>
    </source>
</evidence>
<dbReference type="RefSeq" id="WP_061225300.1">
    <property type="nucleotide sequence ID" value="NZ_JADPWM010000010.1"/>
</dbReference>
<dbReference type="PANTHER" id="PTHR48106">
    <property type="entry name" value="QUINONE OXIDOREDUCTASE PIG3-RELATED"/>
    <property type="match status" value="1"/>
</dbReference>
<dbReference type="NCBIfam" id="TIGR02824">
    <property type="entry name" value="quinone_pig3"/>
    <property type="match status" value="1"/>
</dbReference>
<comment type="caution">
    <text evidence="4">The sequence shown here is derived from an EMBL/GenBank/DDBJ whole genome shotgun (WGS) entry which is preliminary data.</text>
</comment>
<dbReference type="AlphaFoldDB" id="A0A199P1B8"/>
<dbReference type="Proteomes" id="UP000053171">
    <property type="component" value="Unassembled WGS sequence"/>
</dbReference>
<evidence type="ECO:0000313" key="7">
    <source>
        <dbReference type="Proteomes" id="UP000092021"/>
    </source>
</evidence>
<feature type="domain" description="Enoyl reductase (ER)" evidence="3">
    <location>
        <begin position="10"/>
        <end position="348"/>
    </location>
</feature>
<dbReference type="GO" id="GO:0070402">
    <property type="term" value="F:NADPH binding"/>
    <property type="evidence" value="ECO:0007669"/>
    <property type="project" value="TreeGrafter"/>
</dbReference>
<dbReference type="Pfam" id="PF13602">
    <property type="entry name" value="ADH_zinc_N_2"/>
    <property type="match status" value="1"/>
</dbReference>
<gene>
    <name evidence="5" type="ORF">A5N15_10950</name>
    <name evidence="4" type="ORF">AN277_0209085</name>
</gene>
<dbReference type="InterPro" id="IPR014189">
    <property type="entry name" value="Quinone_OxRdtase_PIG3"/>
</dbReference>
<dbReference type="InterPro" id="IPR013154">
    <property type="entry name" value="ADH-like_N"/>
</dbReference>
<dbReference type="InterPro" id="IPR011032">
    <property type="entry name" value="GroES-like_sf"/>
</dbReference>
<dbReference type="Gene3D" id="3.40.50.720">
    <property type="entry name" value="NAD(P)-binding Rossmann-like Domain"/>
    <property type="match status" value="1"/>
</dbReference>
<dbReference type="CDD" id="cd05276">
    <property type="entry name" value="p53_inducible_oxidoreductase"/>
    <property type="match status" value="1"/>
</dbReference>
<keyword evidence="2" id="KW-0560">Oxidoreductase</keyword>
<dbReference type="InterPro" id="IPR036291">
    <property type="entry name" value="NAD(P)-bd_dom_sf"/>
</dbReference>
<keyword evidence="1" id="KW-0521">NADP</keyword>
<dbReference type="SMART" id="SM00829">
    <property type="entry name" value="PKS_ER"/>
    <property type="match status" value="1"/>
</dbReference>
<dbReference type="STRING" id="37923.BK826_02180"/>
<protein>
    <recommendedName>
        <fullName evidence="3">Enoyl reductase (ER) domain-containing protein</fullName>
    </recommendedName>
</protein>
<dbReference type="Proteomes" id="UP000092021">
    <property type="component" value="Unassembled WGS sequence"/>
</dbReference>
<name>A0A199P1B8_9MICC</name>
<organism evidence="4 6">
    <name type="scientific">Rothia kristinae</name>
    <dbReference type="NCBI Taxonomy" id="37923"/>
    <lineage>
        <taxon>Bacteria</taxon>
        <taxon>Bacillati</taxon>
        <taxon>Actinomycetota</taxon>
        <taxon>Actinomycetes</taxon>
        <taxon>Micrococcales</taxon>
        <taxon>Micrococcaceae</taxon>
        <taxon>Rothia</taxon>
    </lineage>
</organism>
<evidence type="ECO:0000256" key="1">
    <source>
        <dbReference type="ARBA" id="ARBA00022857"/>
    </source>
</evidence>
<dbReference type="SUPFAM" id="SSF51735">
    <property type="entry name" value="NAD(P)-binding Rossmann-fold domains"/>
    <property type="match status" value="1"/>
</dbReference>
<dbReference type="EMBL" id="LWGZ01000984">
    <property type="protein sequence ID" value="OAX54825.1"/>
    <property type="molecule type" value="Genomic_DNA"/>
</dbReference>